<dbReference type="PRINTS" id="PR00394">
    <property type="entry name" value="RHSPROTEIN"/>
</dbReference>
<evidence type="ECO:0000313" key="3">
    <source>
        <dbReference type="EMBL" id="EGQ75108.1"/>
    </source>
</evidence>
<dbReference type="AlphaFoldDB" id="A0AA36UH82"/>
<evidence type="ECO:0000313" key="5">
    <source>
        <dbReference type="Proteomes" id="UP000004982"/>
    </source>
</evidence>
<sequence>MNQLIKIENRNGSTEYRYDPLGRRTAKIRNGEITVYHWQEDTLAIESTNGQNTHYLFEPGTFEPLAQFQTTSPIGIEREDKPAEPYSYDPETDPLLKIPPEPQGQSEVQPELVYYQLDHLGTPIAAHNAKGEAVWTVEYEAWGRIRNETVSDDLKANIPFRFQGQYYDEESGLHYNRFRYYDPEIGRFVSQDPIWLKGGGNLYAYVVNPTLWIDPLGLDHRSVFWKAETFAK</sequence>
<dbReference type="NCBIfam" id="TIGR01643">
    <property type="entry name" value="YD_repeat_2x"/>
    <property type="match status" value="1"/>
</dbReference>
<dbReference type="Proteomes" id="UP000829455">
    <property type="component" value="Chromosome"/>
</dbReference>
<keyword evidence="6" id="KW-1185">Reference proteome</keyword>
<dbReference type="InterPro" id="IPR006530">
    <property type="entry name" value="YD"/>
</dbReference>
<keyword evidence="1" id="KW-0677">Repeat</keyword>
<dbReference type="Gene3D" id="2.180.10.10">
    <property type="entry name" value="RHS repeat-associated core"/>
    <property type="match status" value="1"/>
</dbReference>
<reference evidence="3 5" key="1">
    <citation type="submission" date="2011-05" db="EMBL/GenBank/DDBJ databases">
        <authorList>
            <person name="Muzny D."/>
            <person name="Qin X."/>
            <person name="Deng J."/>
            <person name="Jiang H."/>
            <person name="Liu Y."/>
            <person name="Qu J."/>
            <person name="Song X.-Z."/>
            <person name="Zhang L."/>
            <person name="Thornton R."/>
            <person name="Coyle M."/>
            <person name="Francisco L."/>
            <person name="Jackson L."/>
            <person name="Javaid M."/>
            <person name="Korchina V."/>
            <person name="Kovar C."/>
            <person name="Mata R."/>
            <person name="Mathew T."/>
            <person name="Ngo R."/>
            <person name="Nguyen L."/>
            <person name="Nguyen N."/>
            <person name="Okwuonu G."/>
            <person name="Ongeri F."/>
            <person name="Pham C."/>
            <person name="Simmons D."/>
            <person name="Wilczek-Boney K."/>
            <person name="Hale W."/>
            <person name="Jakkamsetti A."/>
            <person name="Pham P."/>
            <person name="Ruth R."/>
            <person name="San Lucas F."/>
            <person name="Warren J."/>
            <person name="Zhang J."/>
            <person name="Zhao Z."/>
            <person name="Zhou C."/>
            <person name="Zhu D."/>
            <person name="Lee S."/>
            <person name="Bess C."/>
            <person name="Blankenburg K."/>
            <person name="Forbes L."/>
            <person name="Fu Q."/>
            <person name="Gubbala S."/>
            <person name="Hirani K."/>
            <person name="Jayaseelan J.C."/>
            <person name="Lara F."/>
            <person name="Munidasa M."/>
            <person name="Palculict T."/>
            <person name="Patil S."/>
            <person name="Pu L.-L."/>
            <person name="Saada N."/>
            <person name="Tang L."/>
            <person name="Weissenberger G."/>
            <person name="Zhu Y."/>
            <person name="Hemphill L."/>
            <person name="Shang Y."/>
            <person name="Youmans B."/>
            <person name="Ayvaz T."/>
            <person name="Ross M."/>
            <person name="Santibanez J."/>
            <person name="Aqrawi P."/>
            <person name="Gross S."/>
            <person name="Joshi V."/>
            <person name="Fowler G."/>
            <person name="Nazareth L."/>
            <person name="Reid J."/>
            <person name="Worley K."/>
            <person name="Petrosino J."/>
            <person name="Highlander S."/>
            <person name="Gibbs R."/>
        </authorList>
    </citation>
    <scope>NUCLEOTIDE SEQUENCE [LARGE SCALE GENOMIC DNA]</scope>
    <source>
        <strain evidence="3 5">ATCC 33926</strain>
    </source>
</reference>
<dbReference type="PANTHER" id="PTHR32305">
    <property type="match status" value="1"/>
</dbReference>
<feature type="domain" description="Teneurin-like YD-shell" evidence="2">
    <location>
        <begin position="116"/>
        <end position="192"/>
    </location>
</feature>
<organism evidence="3 5">
    <name type="scientific">Neisseria macacae ATCC 33926</name>
    <dbReference type="NCBI Taxonomy" id="997348"/>
    <lineage>
        <taxon>Bacteria</taxon>
        <taxon>Pseudomonadati</taxon>
        <taxon>Pseudomonadota</taxon>
        <taxon>Betaproteobacteria</taxon>
        <taxon>Neisseriales</taxon>
        <taxon>Neisseriaceae</taxon>
        <taxon>Neisseria</taxon>
    </lineage>
</organism>
<gene>
    <name evidence="3" type="ORF">HMPREF9418_2522</name>
    <name evidence="4" type="ORF">MON40_01880</name>
</gene>
<name>A0AA36UH82_9NEIS</name>
<dbReference type="InterPro" id="IPR050708">
    <property type="entry name" value="T6SS_VgrG/RHS"/>
</dbReference>
<evidence type="ECO:0000256" key="1">
    <source>
        <dbReference type="ARBA" id="ARBA00022737"/>
    </source>
</evidence>
<dbReference type="RefSeq" id="WP_003779812.1">
    <property type="nucleotide sequence ID" value="NZ_CP094241.1"/>
</dbReference>
<protein>
    <submittedName>
        <fullName evidence="4">RHS domain-containing protein</fullName>
    </submittedName>
</protein>
<dbReference type="EMBL" id="CP094241">
    <property type="protein sequence ID" value="UNV85300.1"/>
    <property type="molecule type" value="Genomic_DNA"/>
</dbReference>
<accession>A0AA36UH82</accession>
<evidence type="ECO:0000259" key="2">
    <source>
        <dbReference type="Pfam" id="PF25023"/>
    </source>
</evidence>
<dbReference type="InterPro" id="IPR022385">
    <property type="entry name" value="Rhs_assc_core"/>
</dbReference>
<evidence type="ECO:0000313" key="6">
    <source>
        <dbReference type="Proteomes" id="UP000829455"/>
    </source>
</evidence>
<dbReference type="PANTHER" id="PTHR32305:SF15">
    <property type="entry name" value="PROTEIN RHSA-RELATED"/>
    <property type="match status" value="1"/>
</dbReference>
<dbReference type="Proteomes" id="UP000004982">
    <property type="component" value="Unassembled WGS sequence"/>
</dbReference>
<evidence type="ECO:0000313" key="4">
    <source>
        <dbReference type="EMBL" id="UNV85300.1"/>
    </source>
</evidence>
<reference evidence="4 6" key="2">
    <citation type="submission" date="2022-03" db="EMBL/GenBank/DDBJ databases">
        <title>Genome sequencing of Neisseria macacae.</title>
        <authorList>
            <person name="Baek M.-G."/>
        </authorList>
    </citation>
    <scope>NUCLEOTIDE SEQUENCE [LARGE SCALE GENOMIC DNA]</scope>
    <source>
        <strain evidence="4 6">ATCC 33926</strain>
    </source>
</reference>
<dbReference type="EMBL" id="AFQE01000126">
    <property type="protein sequence ID" value="EGQ75108.1"/>
    <property type="molecule type" value="Genomic_DNA"/>
</dbReference>
<dbReference type="InterPro" id="IPR056823">
    <property type="entry name" value="TEN-like_YD-shell"/>
</dbReference>
<dbReference type="NCBIfam" id="TIGR03696">
    <property type="entry name" value="Rhs_assc_core"/>
    <property type="match status" value="1"/>
</dbReference>
<dbReference type="Pfam" id="PF25023">
    <property type="entry name" value="TEN_YD-shell"/>
    <property type="match status" value="1"/>
</dbReference>
<proteinExistence type="predicted"/>